<dbReference type="GO" id="GO:0016787">
    <property type="term" value="F:hydrolase activity"/>
    <property type="evidence" value="ECO:0007669"/>
    <property type="project" value="UniProtKB-KW"/>
</dbReference>
<accession>A0A927BQJ7</accession>
<name>A0A927BQJ7_9BACL</name>
<dbReference type="SUPFAM" id="SSF53474">
    <property type="entry name" value="alpha/beta-Hydrolases"/>
    <property type="match status" value="1"/>
</dbReference>
<dbReference type="GO" id="GO:0016020">
    <property type="term" value="C:membrane"/>
    <property type="evidence" value="ECO:0007669"/>
    <property type="project" value="TreeGrafter"/>
</dbReference>
<reference evidence="3" key="1">
    <citation type="submission" date="2020-09" db="EMBL/GenBank/DDBJ databases">
        <title>A novel bacterium of genus Paenibacillus, isolated from South China Sea.</title>
        <authorList>
            <person name="Huang H."/>
            <person name="Mo K."/>
            <person name="Hu Y."/>
        </authorList>
    </citation>
    <scope>NUCLEOTIDE SEQUENCE</scope>
    <source>
        <strain evidence="3">IB182496</strain>
    </source>
</reference>
<organism evidence="3 4">
    <name type="scientific">Paenibacillus sabuli</name>
    <dbReference type="NCBI Taxonomy" id="2772509"/>
    <lineage>
        <taxon>Bacteria</taxon>
        <taxon>Bacillati</taxon>
        <taxon>Bacillota</taxon>
        <taxon>Bacilli</taxon>
        <taxon>Bacillales</taxon>
        <taxon>Paenibacillaceae</taxon>
        <taxon>Paenibacillus</taxon>
    </lineage>
</organism>
<evidence type="ECO:0000313" key="3">
    <source>
        <dbReference type="EMBL" id="MBD2844901.1"/>
    </source>
</evidence>
<evidence type="ECO:0000259" key="2">
    <source>
        <dbReference type="Pfam" id="PF00561"/>
    </source>
</evidence>
<proteinExistence type="predicted"/>
<sequence length="279" mass="29421">MADRKLAFHPGGEVPTGELAYYDSAPEGAPGPALVLLHGYCGSSAYWQKTAPYLQSAARLIIPDLRGHGASCAPDQDVYAMEDFADDLQLLLDELQLPRPIVIGHSLGGYIALAAAERYGERLGGIGLVHSTAHADTEAAKAGRDKAVDTLVNEGIRIFVDGLVPKLFAPEHLETLAMEVEAVKEIGYRTDVNGAAATARGMKARPDRNAVLQRADLPVLLVAGTRDGVVPAERTFSAEGAHIRTCLLEGAGHMGMIESAPEEAQALRAFAASAASTTD</sequence>
<dbReference type="InterPro" id="IPR050266">
    <property type="entry name" value="AB_hydrolase_sf"/>
</dbReference>
<keyword evidence="1 3" id="KW-0378">Hydrolase</keyword>
<dbReference type="Proteomes" id="UP000621560">
    <property type="component" value="Unassembled WGS sequence"/>
</dbReference>
<comment type="caution">
    <text evidence="3">The sequence shown here is derived from an EMBL/GenBank/DDBJ whole genome shotgun (WGS) entry which is preliminary data.</text>
</comment>
<dbReference type="InterPro" id="IPR029058">
    <property type="entry name" value="AB_hydrolase_fold"/>
</dbReference>
<evidence type="ECO:0000313" key="4">
    <source>
        <dbReference type="Proteomes" id="UP000621560"/>
    </source>
</evidence>
<dbReference type="InterPro" id="IPR000073">
    <property type="entry name" value="AB_hydrolase_1"/>
</dbReference>
<dbReference type="Pfam" id="PF00561">
    <property type="entry name" value="Abhydrolase_1"/>
    <property type="match status" value="1"/>
</dbReference>
<evidence type="ECO:0000256" key="1">
    <source>
        <dbReference type="ARBA" id="ARBA00022801"/>
    </source>
</evidence>
<dbReference type="PRINTS" id="PR00111">
    <property type="entry name" value="ABHYDROLASE"/>
</dbReference>
<gene>
    <name evidence="3" type="ORF">IDH44_06850</name>
</gene>
<keyword evidence="4" id="KW-1185">Reference proteome</keyword>
<feature type="domain" description="AB hydrolase-1" evidence="2">
    <location>
        <begin position="32"/>
        <end position="259"/>
    </location>
</feature>
<dbReference type="EMBL" id="JACXIZ010000013">
    <property type="protein sequence ID" value="MBD2844901.1"/>
    <property type="molecule type" value="Genomic_DNA"/>
</dbReference>
<dbReference type="PANTHER" id="PTHR43798:SF31">
    <property type="entry name" value="AB HYDROLASE SUPERFAMILY PROTEIN YCLE"/>
    <property type="match status" value="1"/>
</dbReference>
<dbReference type="PANTHER" id="PTHR43798">
    <property type="entry name" value="MONOACYLGLYCEROL LIPASE"/>
    <property type="match status" value="1"/>
</dbReference>
<protein>
    <submittedName>
        <fullName evidence="3">Alpha/beta hydrolase</fullName>
    </submittedName>
</protein>
<dbReference type="Gene3D" id="3.40.50.1820">
    <property type="entry name" value="alpha/beta hydrolase"/>
    <property type="match status" value="1"/>
</dbReference>
<dbReference type="AlphaFoldDB" id="A0A927BQJ7"/>